<dbReference type="PANTHER" id="PTHR32161">
    <property type="entry name" value="DPP6 N-TERMINAL DOMAIN-LIKE PROTEIN"/>
    <property type="match status" value="1"/>
</dbReference>
<dbReference type="Proteomes" id="UP000825729">
    <property type="component" value="Unassembled WGS sequence"/>
</dbReference>
<dbReference type="Pfam" id="PF07676">
    <property type="entry name" value="PD40"/>
    <property type="match status" value="3"/>
</dbReference>
<dbReference type="SUPFAM" id="SSF82171">
    <property type="entry name" value="DPP6 N-terminal domain-like"/>
    <property type="match status" value="2"/>
</dbReference>
<dbReference type="InterPro" id="IPR011659">
    <property type="entry name" value="WD40"/>
</dbReference>
<gene>
    <name evidence="1" type="ORF">H6P81_004416</name>
</gene>
<evidence type="ECO:0000313" key="2">
    <source>
        <dbReference type="Proteomes" id="UP000825729"/>
    </source>
</evidence>
<name>A0AAV7FFH8_ARIFI</name>
<dbReference type="AlphaFoldDB" id="A0AAV7FFH8"/>
<accession>A0AAV7FFH8</accession>
<protein>
    <submittedName>
        <fullName evidence="1">Uncharacterized protein</fullName>
    </submittedName>
</protein>
<keyword evidence="2" id="KW-1185">Reference proteome</keyword>
<reference evidence="1 2" key="1">
    <citation type="submission" date="2021-07" db="EMBL/GenBank/DDBJ databases">
        <title>The Aristolochia fimbriata genome: insights into angiosperm evolution, floral development and chemical biosynthesis.</title>
        <authorList>
            <person name="Jiao Y."/>
        </authorList>
    </citation>
    <scope>NUCLEOTIDE SEQUENCE [LARGE SCALE GENOMIC DNA]</scope>
    <source>
        <strain evidence="1">IBCAS-2021</strain>
        <tissue evidence="1">Leaf</tissue>
    </source>
</reference>
<comment type="caution">
    <text evidence="1">The sequence shown here is derived from an EMBL/GenBank/DDBJ whole genome shotgun (WGS) entry which is preliminary data.</text>
</comment>
<dbReference type="EMBL" id="JAINDJ010000002">
    <property type="protein sequence ID" value="KAG9459908.1"/>
    <property type="molecule type" value="Genomic_DNA"/>
</dbReference>
<dbReference type="Gene3D" id="2.120.10.30">
    <property type="entry name" value="TolB, C-terminal domain"/>
    <property type="match status" value="2"/>
</dbReference>
<sequence>MKGECEIPCGPPAPQHLSLQDNSINSVHGKVRGHCITWKVATLVKKNVPMAPTGTVLFATVGRLFFGFDVYSVEIPPSFGQYASAGLVERRITDGTSVNFNGSFVDEEGTVVFISERTGSPIVYAIRPGTSVPEPLPSIEESLFHDRPVVKNGRLYLVSNHERPEEIPNCWTPVYSTGLNDGKTKFRRLTPFGAADFSPAVSKSGEFVAVASYGQRQWDSSDYTDLKTDIVVFKDSEPARRTVVCRKGGWPTWFGDSTVFFHRQCDDGWWSIFRADLPENFIDLDDVSLEARRVTPSGVHAFTPSVSHDGKRIAVATRRPGTKFRHVEIFDVETETFHPVTESINPGENHYNPFFSPASGFLGYHRYRGDRDAIIPHLEQVRRNEEMERSEGPVDVLDGVEPDRERRHLLVRGNDLRLRQILGSGRPSRVRRRRFDGNRNEVPVRVKVLTRVETGNNAFPSVSPDGKRVVFRLGRSGHKNLYVMDAIEGEFHGDGVKRLTKGPWTDTMPSWSPDGEIIAFSSNRHNTADPESFALYLVRPDGSELRRIHVEGPPGSADSDKVKMNHVVFSADSKWLIFCANLAGVSAESVSMPHMFQPFGDIFACRIDGSHLTRLTWTAFENGTPAFHAIGEKEVGPLALTDADFDKLEGQFDELKWLQHV</sequence>
<dbReference type="InterPro" id="IPR011042">
    <property type="entry name" value="6-blade_b-propeller_TolB-like"/>
</dbReference>
<dbReference type="PANTHER" id="PTHR32161:SF9">
    <property type="entry name" value="TOLB PROTEIN-LIKE PROTEIN"/>
    <property type="match status" value="1"/>
</dbReference>
<proteinExistence type="predicted"/>
<evidence type="ECO:0000313" key="1">
    <source>
        <dbReference type="EMBL" id="KAG9459908.1"/>
    </source>
</evidence>
<organism evidence="1 2">
    <name type="scientific">Aristolochia fimbriata</name>
    <name type="common">White veined hardy Dutchman's pipe vine</name>
    <dbReference type="NCBI Taxonomy" id="158543"/>
    <lineage>
        <taxon>Eukaryota</taxon>
        <taxon>Viridiplantae</taxon>
        <taxon>Streptophyta</taxon>
        <taxon>Embryophyta</taxon>
        <taxon>Tracheophyta</taxon>
        <taxon>Spermatophyta</taxon>
        <taxon>Magnoliopsida</taxon>
        <taxon>Magnoliidae</taxon>
        <taxon>Piperales</taxon>
        <taxon>Aristolochiaceae</taxon>
        <taxon>Aristolochia</taxon>
    </lineage>
</organism>